<feature type="signal peptide" evidence="2">
    <location>
        <begin position="1"/>
        <end position="24"/>
    </location>
</feature>
<evidence type="ECO:0000313" key="4">
    <source>
        <dbReference type="Proteomes" id="UP001209570"/>
    </source>
</evidence>
<comment type="caution">
    <text evidence="3">The sequence shown here is derived from an EMBL/GenBank/DDBJ whole genome shotgun (WGS) entry which is preliminary data.</text>
</comment>
<feature type="chain" id="PRO_5042113691" description="Serine protease" evidence="2">
    <location>
        <begin position="25"/>
        <end position="388"/>
    </location>
</feature>
<keyword evidence="2" id="KW-0732">Signal</keyword>
<proteinExistence type="predicted"/>
<dbReference type="AlphaFoldDB" id="A0AAD5LT96"/>
<protein>
    <recommendedName>
        <fullName evidence="5">Serine protease</fullName>
    </recommendedName>
</protein>
<dbReference type="Gene3D" id="2.40.10.10">
    <property type="entry name" value="Trypsin-like serine proteases"/>
    <property type="match status" value="2"/>
</dbReference>
<evidence type="ECO:0000313" key="3">
    <source>
        <dbReference type="EMBL" id="KAJ0409090.1"/>
    </source>
</evidence>
<dbReference type="Proteomes" id="UP001209570">
    <property type="component" value="Unassembled WGS sequence"/>
</dbReference>
<accession>A0AAD5LT96</accession>
<dbReference type="Pfam" id="PF13365">
    <property type="entry name" value="Trypsin_2"/>
    <property type="match status" value="1"/>
</dbReference>
<organism evidence="3 4">
    <name type="scientific">Pythium insidiosum</name>
    <name type="common">Pythiosis disease agent</name>
    <dbReference type="NCBI Taxonomy" id="114742"/>
    <lineage>
        <taxon>Eukaryota</taxon>
        <taxon>Sar</taxon>
        <taxon>Stramenopiles</taxon>
        <taxon>Oomycota</taxon>
        <taxon>Peronosporomycetes</taxon>
        <taxon>Pythiales</taxon>
        <taxon>Pythiaceae</taxon>
        <taxon>Pythium</taxon>
    </lineage>
</organism>
<dbReference type="InterPro" id="IPR043504">
    <property type="entry name" value="Peptidase_S1_PA_chymotrypsin"/>
</dbReference>
<gene>
    <name evidence="3" type="ORF">P43SY_002224</name>
</gene>
<keyword evidence="4" id="KW-1185">Reference proteome</keyword>
<evidence type="ECO:0000256" key="1">
    <source>
        <dbReference type="ARBA" id="ARBA00023026"/>
    </source>
</evidence>
<dbReference type="PANTHER" id="PTHR36234:SF5">
    <property type="entry name" value="LYSYL ENDOPEPTIDASE"/>
    <property type="match status" value="1"/>
</dbReference>
<dbReference type="InterPro" id="IPR009003">
    <property type="entry name" value="Peptidase_S1_PA"/>
</dbReference>
<evidence type="ECO:0008006" key="5">
    <source>
        <dbReference type="Google" id="ProtNLM"/>
    </source>
</evidence>
<sequence>MVFVSVKKLLVLATLATSALTATAAPTPNAPYYNEKGILQIGTSEALNITATVGANREDFVSYPGASYISVKFRDFDLLEGDVVVVRSPDGETGHVYTGKGRGDLGTFVSSPIRGSTAIVEYFSLNADGAAKAPGKTSYHIEGFVRGFQTQAESICGKDQTQPAKCFQNSTTVAEAYSKARAVARLSIEGAGHCTAWLIGSEGHLMTNEHCITSAAQAAQVDVEFMAESASCSDACDHDMGCRGTVVATTATFVTNNEEIDYAILKLPSSVASTYGYLQFRASGPKTGEQIYIPQHPAGWAKRISATVDGGAAATIRFTGKTAGCGKNQVGYLADTQGGSSGSPVIGRADNLVVALHHCGGCDNLAVDPRDVLQDLEKKGISIPDISK</sequence>
<keyword evidence="1" id="KW-0843">Virulence</keyword>
<dbReference type="PANTHER" id="PTHR36234">
    <property type="entry name" value="LYSYL ENDOPEPTIDASE"/>
    <property type="match status" value="1"/>
</dbReference>
<dbReference type="EMBL" id="JAKCXM010000006">
    <property type="protein sequence ID" value="KAJ0409090.1"/>
    <property type="molecule type" value="Genomic_DNA"/>
</dbReference>
<reference evidence="3" key="1">
    <citation type="submission" date="2021-12" db="EMBL/GenBank/DDBJ databases">
        <title>Prjna785345.</title>
        <authorList>
            <person name="Rujirawat T."/>
            <person name="Krajaejun T."/>
        </authorList>
    </citation>
    <scope>NUCLEOTIDE SEQUENCE</scope>
    <source>
        <strain evidence="3">Pi057C3</strain>
    </source>
</reference>
<dbReference type="SUPFAM" id="SSF50494">
    <property type="entry name" value="Trypsin-like serine proteases"/>
    <property type="match status" value="1"/>
</dbReference>
<evidence type="ECO:0000256" key="2">
    <source>
        <dbReference type="SAM" id="SignalP"/>
    </source>
</evidence>
<name>A0AAD5LT96_PYTIN</name>